<dbReference type="InterPro" id="IPR023213">
    <property type="entry name" value="CAT-like_dom_sf"/>
</dbReference>
<sequence length="450" mass="48653">MSVVVKKTSPVVVRPSEPVKKTTNATTMKLSSFDVDLIDRAATALLVFDHPLHDAAGTIKIALSQALVHYYPIAGRIVAVDDDDDELHILCNGEGVAFVAASADCALKDAKFIDRGGAIETKTTTTILLDELVVFYLGDRCGPTDPLLLMQVTELSCGGFVLGVTWSHGIADGTGMAQFLQAVGELARRSPSPSITPVRSDDSLPNLPPSLTALMQLVKILEPLDLTCHVITIPSTLTNRIRARFLENSINGDDVVFCTMFEAIVAVLWQCRARAIMSSSSTSDSSSLSLLSFPACARKHVRAKDGYYGNCMTQQLVMATCGEVANANTMDLIKMIKRAKDEIPSLLFSKNGEGYDHLLQSIDMGQIGRIQYNSLNVSSWRNLGFDEADFGTGTPAKVMGYARPEQSLPFCVISPPCKGGKEDVDGTVVFSVCVMEEHADAFLKELESFT</sequence>
<dbReference type="OrthoDB" id="671439at2759"/>
<dbReference type="Pfam" id="PF02458">
    <property type="entry name" value="Transferase"/>
    <property type="match status" value="1"/>
</dbReference>
<name>A0A835DXK7_9POAL</name>
<dbReference type="PANTHER" id="PTHR31147">
    <property type="entry name" value="ACYL TRANSFERASE 4"/>
    <property type="match status" value="1"/>
</dbReference>
<keyword evidence="3" id="KW-1185">Reference proteome</keyword>
<organism evidence="2 3">
    <name type="scientific">Digitaria exilis</name>
    <dbReference type="NCBI Taxonomy" id="1010633"/>
    <lineage>
        <taxon>Eukaryota</taxon>
        <taxon>Viridiplantae</taxon>
        <taxon>Streptophyta</taxon>
        <taxon>Embryophyta</taxon>
        <taxon>Tracheophyta</taxon>
        <taxon>Spermatophyta</taxon>
        <taxon>Magnoliopsida</taxon>
        <taxon>Liliopsida</taxon>
        <taxon>Poales</taxon>
        <taxon>Poaceae</taxon>
        <taxon>PACMAD clade</taxon>
        <taxon>Panicoideae</taxon>
        <taxon>Panicodae</taxon>
        <taxon>Paniceae</taxon>
        <taxon>Anthephorinae</taxon>
        <taxon>Digitaria</taxon>
    </lineage>
</organism>
<dbReference type="Gene3D" id="3.30.559.10">
    <property type="entry name" value="Chloramphenicol acetyltransferase-like domain"/>
    <property type="match status" value="2"/>
</dbReference>
<reference evidence="2" key="1">
    <citation type="submission" date="2020-07" db="EMBL/GenBank/DDBJ databases">
        <title>Genome sequence and genetic diversity analysis of an under-domesticated orphan crop, white fonio (Digitaria exilis).</title>
        <authorList>
            <person name="Bennetzen J.L."/>
            <person name="Chen S."/>
            <person name="Ma X."/>
            <person name="Wang X."/>
            <person name="Yssel A.E.J."/>
            <person name="Chaluvadi S.R."/>
            <person name="Johnson M."/>
            <person name="Gangashetty P."/>
            <person name="Hamidou F."/>
            <person name="Sanogo M.D."/>
            <person name="Zwaenepoel A."/>
            <person name="Wallace J."/>
            <person name="Van De Peer Y."/>
            <person name="Van Deynze A."/>
        </authorList>
    </citation>
    <scope>NUCLEOTIDE SEQUENCE</scope>
    <source>
        <tissue evidence="2">Leaves</tissue>
    </source>
</reference>
<evidence type="ECO:0000313" key="2">
    <source>
        <dbReference type="EMBL" id="KAF8657113.1"/>
    </source>
</evidence>
<dbReference type="PANTHER" id="PTHR31147:SF61">
    <property type="entry name" value="ACYL TRANSFERASE 15"/>
    <property type="match status" value="1"/>
</dbReference>
<dbReference type="EMBL" id="JACEFO010002508">
    <property type="protein sequence ID" value="KAF8657113.1"/>
    <property type="molecule type" value="Genomic_DNA"/>
</dbReference>
<evidence type="ECO:0000313" key="3">
    <source>
        <dbReference type="Proteomes" id="UP000636709"/>
    </source>
</evidence>
<dbReference type="InterPro" id="IPR050898">
    <property type="entry name" value="Plant_acyltransferase"/>
</dbReference>
<comment type="similarity">
    <text evidence="1">Belongs to the plant acyltransferase family.</text>
</comment>
<protein>
    <submittedName>
        <fullName evidence="2">Uncharacterized protein</fullName>
    </submittedName>
</protein>
<accession>A0A835DXK7</accession>
<dbReference type="AlphaFoldDB" id="A0A835DXK7"/>
<proteinExistence type="inferred from homology"/>
<comment type="caution">
    <text evidence="2">The sequence shown here is derived from an EMBL/GenBank/DDBJ whole genome shotgun (WGS) entry which is preliminary data.</text>
</comment>
<dbReference type="GO" id="GO:0016747">
    <property type="term" value="F:acyltransferase activity, transferring groups other than amino-acyl groups"/>
    <property type="evidence" value="ECO:0007669"/>
    <property type="project" value="UniProtKB-ARBA"/>
</dbReference>
<gene>
    <name evidence="2" type="ORF">HU200_060325</name>
</gene>
<evidence type="ECO:0000256" key="1">
    <source>
        <dbReference type="ARBA" id="ARBA00009861"/>
    </source>
</evidence>
<dbReference type="Proteomes" id="UP000636709">
    <property type="component" value="Unassembled WGS sequence"/>
</dbReference>